<dbReference type="Gene3D" id="2.40.30.10">
    <property type="entry name" value="Translation factors"/>
    <property type="match status" value="1"/>
</dbReference>
<dbReference type="Pfam" id="PF22780">
    <property type="entry name" value="HI0933_like_1st"/>
    <property type="match status" value="1"/>
</dbReference>
<evidence type="ECO:0000256" key="2">
    <source>
        <dbReference type="ARBA" id="ARBA00022630"/>
    </source>
</evidence>
<dbReference type="Proteomes" id="UP000242329">
    <property type="component" value="Unassembled WGS sequence"/>
</dbReference>
<dbReference type="InterPro" id="IPR023166">
    <property type="entry name" value="BaiN-like_dom_sf"/>
</dbReference>
<dbReference type="STRING" id="1123382.SAMN02745221_00378"/>
<dbReference type="PRINTS" id="PR00411">
    <property type="entry name" value="PNDRDTASEI"/>
</dbReference>
<dbReference type="Pfam" id="PF03486">
    <property type="entry name" value="HI0933_like"/>
    <property type="match status" value="1"/>
</dbReference>
<keyword evidence="2" id="KW-0285">Flavoprotein</keyword>
<accession>A0A1M5KH76</accession>
<dbReference type="InterPro" id="IPR004792">
    <property type="entry name" value="BaiN-like"/>
</dbReference>
<feature type="domain" description="RsdA/BaiN/AoA(So)-like insert" evidence="5">
    <location>
        <begin position="191"/>
        <end position="356"/>
    </location>
</feature>
<dbReference type="SUPFAM" id="SSF160996">
    <property type="entry name" value="HI0933 insert domain-like"/>
    <property type="match status" value="1"/>
</dbReference>
<dbReference type="PRINTS" id="PR00368">
    <property type="entry name" value="FADPNR"/>
</dbReference>
<dbReference type="InterPro" id="IPR055178">
    <property type="entry name" value="RsdA/BaiN/AoA(So)-like_dom"/>
</dbReference>
<dbReference type="NCBIfam" id="TIGR00275">
    <property type="entry name" value="aminoacetone oxidase family FAD-binding enzyme"/>
    <property type="match status" value="1"/>
</dbReference>
<reference evidence="7" key="1">
    <citation type="submission" date="2016-11" db="EMBL/GenBank/DDBJ databases">
        <authorList>
            <person name="Varghese N."/>
            <person name="Submissions S."/>
        </authorList>
    </citation>
    <scope>NUCLEOTIDE SEQUENCE [LARGE SCALE GENOMIC DNA]</scope>
    <source>
        <strain evidence="7">DSM 11003</strain>
    </source>
</reference>
<name>A0A1M5KH76_9FIRM</name>
<evidence type="ECO:0000256" key="1">
    <source>
        <dbReference type="ARBA" id="ARBA00001974"/>
    </source>
</evidence>
<dbReference type="RefSeq" id="WP_278280484.1">
    <property type="nucleotide sequence ID" value="NZ_FQWY01000005.1"/>
</dbReference>
<sequence>MADIGVIGGGPAGMMAAIIAARSGADVVLWEKKKRVGTKLRITGKGRCNITSAEEDREKFISSYPGNGKFLYRALNEFSNWDLLNFLAELGVKTKVERGKRVFPVADDADQVAEALRKEMQRLGVKVYLGVKVDDIEIKGGEVQGIISEGKLHPFKAVIVATGGLSYPGTGSTGDGYLFARKAGHTIIEPRPGLVPLVVEEEWVRDLQGLSLKNVRAFSCSEEGKKINEEFGELLFTHFGLSGPIILSMSRDIGDYIWRTGKKVRVFIDLKPALDEEKLDRRLQRDFSKYIRKQFKNALDDLLPRKLIPVVVALSGIEREKPCHQITREERGNLVKLLKKLPLTVIATRPVAEAIVTVGGVSVKEIHPKTMESKLVKGLYFAGEVIDVDGYTGGFNLQAAFSTGYVAGKYAAARLAR</sequence>
<comment type="cofactor">
    <cofactor evidence="1">
        <name>FAD</name>
        <dbReference type="ChEBI" id="CHEBI:57692"/>
    </cofactor>
</comment>
<evidence type="ECO:0008006" key="8">
    <source>
        <dbReference type="Google" id="ProtNLM"/>
    </source>
</evidence>
<keyword evidence="7" id="KW-1185">Reference proteome</keyword>
<feature type="domain" description="RsdA/BaiN/AoA(So)-like Rossmann fold-like" evidence="4">
    <location>
        <begin position="3"/>
        <end position="409"/>
    </location>
</feature>
<dbReference type="InterPro" id="IPR036188">
    <property type="entry name" value="FAD/NAD-bd_sf"/>
</dbReference>
<evidence type="ECO:0000259" key="4">
    <source>
        <dbReference type="Pfam" id="PF03486"/>
    </source>
</evidence>
<organism evidence="6 7">
    <name type="scientific">Thermosyntropha lipolytica DSM 11003</name>
    <dbReference type="NCBI Taxonomy" id="1123382"/>
    <lineage>
        <taxon>Bacteria</taxon>
        <taxon>Bacillati</taxon>
        <taxon>Bacillota</taxon>
        <taxon>Clostridia</taxon>
        <taxon>Eubacteriales</taxon>
        <taxon>Syntrophomonadaceae</taxon>
        <taxon>Thermosyntropha</taxon>
    </lineage>
</organism>
<dbReference type="InterPro" id="IPR057661">
    <property type="entry name" value="RsdA/BaiN/AoA(So)_Rossmann"/>
</dbReference>
<dbReference type="Gene3D" id="3.50.50.60">
    <property type="entry name" value="FAD/NAD(P)-binding domain"/>
    <property type="match status" value="1"/>
</dbReference>
<dbReference type="SUPFAM" id="SSF51905">
    <property type="entry name" value="FAD/NAD(P)-binding domain"/>
    <property type="match status" value="1"/>
</dbReference>
<gene>
    <name evidence="6" type="ORF">SAMN02745221_00378</name>
</gene>
<evidence type="ECO:0000313" key="7">
    <source>
        <dbReference type="Proteomes" id="UP000242329"/>
    </source>
</evidence>
<dbReference type="PANTHER" id="PTHR42887">
    <property type="entry name" value="OS12G0638800 PROTEIN"/>
    <property type="match status" value="1"/>
</dbReference>
<dbReference type="EMBL" id="FQWY01000005">
    <property type="protein sequence ID" value="SHG52097.1"/>
    <property type="molecule type" value="Genomic_DNA"/>
</dbReference>
<dbReference type="AlphaFoldDB" id="A0A1M5KH76"/>
<proteinExistence type="predicted"/>
<evidence type="ECO:0000259" key="5">
    <source>
        <dbReference type="Pfam" id="PF22780"/>
    </source>
</evidence>
<evidence type="ECO:0000313" key="6">
    <source>
        <dbReference type="EMBL" id="SHG52097.1"/>
    </source>
</evidence>
<evidence type="ECO:0000256" key="3">
    <source>
        <dbReference type="ARBA" id="ARBA00022827"/>
    </source>
</evidence>
<dbReference type="Gene3D" id="1.10.8.260">
    <property type="entry name" value="HI0933 insert domain-like"/>
    <property type="match status" value="1"/>
</dbReference>
<protein>
    <recommendedName>
        <fullName evidence="8">Aminoacetone oxidase family FAD-binding enzyme</fullName>
    </recommendedName>
</protein>
<keyword evidence="3" id="KW-0274">FAD</keyword>
<dbReference type="PANTHER" id="PTHR42887:SF2">
    <property type="entry name" value="OS12G0638800 PROTEIN"/>
    <property type="match status" value="1"/>
</dbReference>